<dbReference type="EMBL" id="CCYD01000435">
    <property type="protein sequence ID" value="CEG39668.1"/>
    <property type="molecule type" value="Genomic_DNA"/>
</dbReference>
<dbReference type="RefSeq" id="XP_024576037.1">
    <property type="nucleotide sequence ID" value="XM_024725240.1"/>
</dbReference>
<evidence type="ECO:0008006" key="3">
    <source>
        <dbReference type="Google" id="ProtNLM"/>
    </source>
</evidence>
<evidence type="ECO:0000313" key="1">
    <source>
        <dbReference type="EMBL" id="CEG39668.1"/>
    </source>
</evidence>
<accession>A0A0P1AGS1</accession>
<reference evidence="2" key="1">
    <citation type="submission" date="2014-09" db="EMBL/GenBank/DDBJ databases">
        <authorList>
            <person name="Sharma Rahul"/>
            <person name="Thines Marco"/>
        </authorList>
    </citation>
    <scope>NUCLEOTIDE SEQUENCE [LARGE SCALE GENOMIC DNA]</scope>
</reference>
<dbReference type="Gene3D" id="3.30.450.30">
    <property type="entry name" value="Dynein light chain 2a, cytoplasmic"/>
    <property type="match status" value="1"/>
</dbReference>
<sequence length="102" mass="11333">MTQGIVVNDGHGLLIKATGDLKYTANDQKNGFFTCIAEKAIDLGQFAEENEDDDVTEPGDNKPLPIVRLETNRRSLLIAKFETGKRERTLVVSKLRGREDGE</sequence>
<protein>
    <recommendedName>
        <fullName evidence="3">Late endosomal/lysosomal adaptor and MAPK and MTOR activator 5</fullName>
    </recommendedName>
</protein>
<proteinExistence type="predicted"/>
<evidence type="ECO:0000313" key="2">
    <source>
        <dbReference type="Proteomes" id="UP000054928"/>
    </source>
</evidence>
<dbReference type="AlphaFoldDB" id="A0A0P1AGS1"/>
<dbReference type="Proteomes" id="UP000054928">
    <property type="component" value="Unassembled WGS sequence"/>
</dbReference>
<keyword evidence="2" id="KW-1185">Reference proteome</keyword>
<dbReference type="OrthoDB" id="160432at2759"/>
<dbReference type="OMA" id="IAKFEMG"/>
<name>A0A0P1AGS1_PLAHL</name>
<dbReference type="GeneID" id="36404960"/>
<organism evidence="1 2">
    <name type="scientific">Plasmopara halstedii</name>
    <name type="common">Downy mildew of sunflower</name>
    <dbReference type="NCBI Taxonomy" id="4781"/>
    <lineage>
        <taxon>Eukaryota</taxon>
        <taxon>Sar</taxon>
        <taxon>Stramenopiles</taxon>
        <taxon>Oomycota</taxon>
        <taxon>Peronosporomycetes</taxon>
        <taxon>Peronosporales</taxon>
        <taxon>Peronosporaceae</taxon>
        <taxon>Plasmopara</taxon>
    </lineage>
</organism>